<name>A0ABV7N594_9STAP</name>
<dbReference type="PANTHER" id="PTHR34473:SF2">
    <property type="entry name" value="UPF0699 TRANSMEMBRANE PROTEIN YDBT"/>
    <property type="match status" value="1"/>
</dbReference>
<accession>A0ABV7N594</accession>
<keyword evidence="4" id="KW-1185">Reference proteome</keyword>
<evidence type="ECO:0000313" key="4">
    <source>
        <dbReference type="Proteomes" id="UP001595637"/>
    </source>
</evidence>
<dbReference type="RefSeq" id="WP_380652149.1">
    <property type="nucleotide sequence ID" value="NZ_JBHRVQ010000001.1"/>
</dbReference>
<keyword evidence="1" id="KW-0812">Transmembrane</keyword>
<dbReference type="EMBL" id="JBHRVQ010000001">
    <property type="protein sequence ID" value="MFC3387751.1"/>
    <property type="molecule type" value="Genomic_DNA"/>
</dbReference>
<feature type="transmembrane region" description="Helical" evidence="1">
    <location>
        <begin position="17"/>
        <end position="36"/>
    </location>
</feature>
<dbReference type="InterPro" id="IPR005182">
    <property type="entry name" value="YdbS-like_PH"/>
</dbReference>
<gene>
    <name evidence="3" type="ORF">ACFOEO_03930</name>
</gene>
<sequence length="154" mass="17919">MNKVHGDVVRYMRIRSFWAFLIWVIAAIVASVAAYHFNWSDWVYWGALIWLSIFLVVNTLIRPRVYYQVTRYLLKEDYILVKKGFFKVSTRMVPIRRIQGVKLSTGPVSRKYNLAALEVKTASAGLMLPPLKTEDASRLKEEVIELVKEEHTDV</sequence>
<evidence type="ECO:0000259" key="2">
    <source>
        <dbReference type="Pfam" id="PF03703"/>
    </source>
</evidence>
<dbReference type="Proteomes" id="UP001595637">
    <property type="component" value="Unassembled WGS sequence"/>
</dbReference>
<dbReference type="Pfam" id="PF03703">
    <property type="entry name" value="bPH_2"/>
    <property type="match status" value="1"/>
</dbReference>
<protein>
    <submittedName>
        <fullName evidence="3">PH domain-containing protein</fullName>
    </submittedName>
</protein>
<feature type="domain" description="YdbS-like PH" evidence="2">
    <location>
        <begin position="67"/>
        <end position="142"/>
    </location>
</feature>
<evidence type="ECO:0000313" key="3">
    <source>
        <dbReference type="EMBL" id="MFC3387751.1"/>
    </source>
</evidence>
<dbReference type="PANTHER" id="PTHR34473">
    <property type="entry name" value="UPF0699 TRANSMEMBRANE PROTEIN YDBS"/>
    <property type="match status" value="1"/>
</dbReference>
<feature type="transmembrane region" description="Helical" evidence="1">
    <location>
        <begin position="42"/>
        <end position="61"/>
    </location>
</feature>
<organism evidence="3 4">
    <name type="scientific">Salinicoccus sesuvii</name>
    <dbReference type="NCBI Taxonomy" id="868281"/>
    <lineage>
        <taxon>Bacteria</taxon>
        <taxon>Bacillati</taxon>
        <taxon>Bacillota</taxon>
        <taxon>Bacilli</taxon>
        <taxon>Bacillales</taxon>
        <taxon>Staphylococcaceae</taxon>
        <taxon>Salinicoccus</taxon>
    </lineage>
</organism>
<reference evidence="4" key="1">
    <citation type="journal article" date="2019" name="Int. J. Syst. Evol. Microbiol.">
        <title>The Global Catalogue of Microorganisms (GCM) 10K type strain sequencing project: providing services to taxonomists for standard genome sequencing and annotation.</title>
        <authorList>
            <consortium name="The Broad Institute Genomics Platform"/>
            <consortium name="The Broad Institute Genome Sequencing Center for Infectious Disease"/>
            <person name="Wu L."/>
            <person name="Ma J."/>
        </authorList>
    </citation>
    <scope>NUCLEOTIDE SEQUENCE [LARGE SCALE GENOMIC DNA]</scope>
    <source>
        <strain evidence="4">CCM 7756</strain>
    </source>
</reference>
<proteinExistence type="predicted"/>
<comment type="caution">
    <text evidence="3">The sequence shown here is derived from an EMBL/GenBank/DDBJ whole genome shotgun (WGS) entry which is preliminary data.</text>
</comment>
<keyword evidence="1" id="KW-1133">Transmembrane helix</keyword>
<keyword evidence="1" id="KW-0472">Membrane</keyword>
<evidence type="ECO:0000256" key="1">
    <source>
        <dbReference type="SAM" id="Phobius"/>
    </source>
</evidence>